<keyword evidence="1" id="KW-1133">Transmembrane helix</keyword>
<keyword evidence="1" id="KW-0812">Transmembrane</keyword>
<feature type="transmembrane region" description="Helical" evidence="1">
    <location>
        <begin position="227"/>
        <end position="244"/>
    </location>
</feature>
<feature type="transmembrane region" description="Helical" evidence="1">
    <location>
        <begin position="283"/>
        <end position="300"/>
    </location>
</feature>
<evidence type="ECO:0000256" key="1">
    <source>
        <dbReference type="SAM" id="Phobius"/>
    </source>
</evidence>
<sequence length="301" mass="32519">MMILSHKSRTLSISLVALLALGADANLAPGKAFVRKTNPSNILERTKMLKIRGGGAIPIDPTLVAKTGASIFMAQGSAMNLAPALSNKMLNLEETPVNNYVMRFFGTGVVAISISIYCLLVKNTSLATASRVQNIVWLIENIRTLLTGEATEVGAANNSGVIINIINCVVMIYATTQDAYSLMAIKISSAFWFAVGLLGIVDAQAFMKLYGFPDEPLASSTEVITRMLSYSLTAVFTLFGALAFKFTDDVLVAIGLAFLNFVVMDLDGMFVRKSVEKNDMSMPRMYFWLILNSVVAGTLLS</sequence>
<dbReference type="AlphaFoldDB" id="A0A7S2U4G9"/>
<evidence type="ECO:0000313" key="3">
    <source>
        <dbReference type="EMBL" id="CAD9808193.1"/>
    </source>
</evidence>
<reference evidence="3" key="1">
    <citation type="submission" date="2021-01" db="EMBL/GenBank/DDBJ databases">
        <authorList>
            <person name="Corre E."/>
            <person name="Pelletier E."/>
            <person name="Niang G."/>
            <person name="Scheremetjew M."/>
            <person name="Finn R."/>
            <person name="Kale V."/>
            <person name="Holt S."/>
            <person name="Cochrane G."/>
            <person name="Meng A."/>
            <person name="Brown T."/>
            <person name="Cohen L."/>
        </authorList>
    </citation>
    <scope>NUCLEOTIDE SEQUENCE</scope>
    <source>
        <strain evidence="3">CCMP2084</strain>
    </source>
</reference>
<accession>A0A7S2U4G9</accession>
<keyword evidence="1" id="KW-0472">Membrane</keyword>
<proteinExistence type="predicted"/>
<dbReference type="EMBL" id="HBHQ01000028">
    <property type="protein sequence ID" value="CAD9808193.1"/>
    <property type="molecule type" value="Transcribed_RNA"/>
</dbReference>
<organism evidence="3">
    <name type="scientific">Attheya septentrionalis</name>
    <dbReference type="NCBI Taxonomy" id="420275"/>
    <lineage>
        <taxon>Eukaryota</taxon>
        <taxon>Sar</taxon>
        <taxon>Stramenopiles</taxon>
        <taxon>Ochrophyta</taxon>
        <taxon>Bacillariophyta</taxon>
        <taxon>Coscinodiscophyceae</taxon>
        <taxon>Chaetocerotophycidae</taxon>
        <taxon>Chaetocerotales</taxon>
        <taxon>Attheyaceae</taxon>
        <taxon>Attheya</taxon>
    </lineage>
</organism>
<protein>
    <submittedName>
        <fullName evidence="3">Uncharacterized protein</fullName>
    </submittedName>
</protein>
<feature type="transmembrane region" description="Helical" evidence="1">
    <location>
        <begin position="190"/>
        <end position="207"/>
    </location>
</feature>
<feature type="transmembrane region" description="Helical" evidence="1">
    <location>
        <begin position="251"/>
        <end position="271"/>
    </location>
</feature>
<feature type="chain" id="PRO_5030733201" evidence="2">
    <location>
        <begin position="26"/>
        <end position="301"/>
    </location>
</feature>
<keyword evidence="2" id="KW-0732">Signal</keyword>
<feature type="transmembrane region" description="Helical" evidence="1">
    <location>
        <begin position="100"/>
        <end position="121"/>
    </location>
</feature>
<name>A0A7S2U4G9_9STRA</name>
<gene>
    <name evidence="3" type="ORF">ASEP1449_LOCUS15</name>
</gene>
<evidence type="ECO:0000256" key="2">
    <source>
        <dbReference type="SAM" id="SignalP"/>
    </source>
</evidence>
<feature type="signal peptide" evidence="2">
    <location>
        <begin position="1"/>
        <end position="25"/>
    </location>
</feature>